<accession>A0AC61KZN4</accession>
<dbReference type="Proteomes" id="UP000248329">
    <property type="component" value="Unassembled WGS sequence"/>
</dbReference>
<organism evidence="1 2">
    <name type="scientific">Candidatus Methanogaster sp</name>
    <dbReference type="NCBI Taxonomy" id="3386292"/>
    <lineage>
        <taxon>Archaea</taxon>
        <taxon>Methanobacteriati</taxon>
        <taxon>Methanobacteriota</taxon>
        <taxon>Stenosarchaea group</taxon>
        <taxon>Methanomicrobia</taxon>
        <taxon>Methanosarcinales</taxon>
        <taxon>ANME-2 cluster</taxon>
        <taxon>Candidatus Methanogasteraceae</taxon>
        <taxon>Candidatus Methanogaster</taxon>
    </lineage>
</organism>
<protein>
    <submittedName>
        <fullName evidence="1">Nitrate ABC transporter ATP-binding protein</fullName>
    </submittedName>
</protein>
<keyword evidence="1" id="KW-0547">Nucleotide-binding</keyword>
<gene>
    <name evidence="1" type="ORF">C4B59_13675</name>
</gene>
<reference evidence="1" key="1">
    <citation type="submission" date="2018-01" db="EMBL/GenBank/DDBJ databases">
        <authorList>
            <person name="Krukenberg V."/>
        </authorList>
    </citation>
    <scope>NUCLEOTIDE SEQUENCE</scope>
    <source>
        <strain evidence="1">E20ANME2</strain>
    </source>
</reference>
<dbReference type="EMBL" id="PQXF01000040">
    <property type="protein sequence ID" value="PXF58210.1"/>
    <property type="molecule type" value="Genomic_DNA"/>
</dbReference>
<sequence length="262" mass="29524">MIMLTIANITRVFESESGQVEALRNINLEVFDKEFLCFIGPSGCGKTTLLRIVAGLDKPTSGEVLLEGKAIKSPDPERGMVFQEYSLFPWRTIIDNIAFGLEMKGVSKEERHRLALKYLELVGLEAFERSYPYELSGGMRQRVAIARALANDPLVLLMDEPFGSVDAQTRNFLQGELLRIWGETRKTILFITHSIDEAVYLADRVVVLSARPGQIREILKIDLERPRLRTSVEVNVIRERLLGLLGEERARGCGETVCWTGI</sequence>
<name>A0AC61KZN4_9EURY</name>
<evidence type="ECO:0000313" key="1">
    <source>
        <dbReference type="EMBL" id="PXF58210.1"/>
    </source>
</evidence>
<evidence type="ECO:0000313" key="2">
    <source>
        <dbReference type="Proteomes" id="UP000248329"/>
    </source>
</evidence>
<keyword evidence="1" id="KW-0067">ATP-binding</keyword>
<proteinExistence type="predicted"/>
<comment type="caution">
    <text evidence="1">The sequence shown here is derived from an EMBL/GenBank/DDBJ whole genome shotgun (WGS) entry which is preliminary data.</text>
</comment>